<dbReference type="PANTHER" id="PTHR10848:SF0">
    <property type="entry name" value="MEIOTIC RECOMBINATION PROTEIN SPO11"/>
    <property type="match status" value="1"/>
</dbReference>
<dbReference type="SUPFAM" id="SSF56726">
    <property type="entry name" value="DNA topoisomerase IV, alpha subunit"/>
    <property type="match status" value="1"/>
</dbReference>
<dbReference type="PANTHER" id="PTHR10848">
    <property type="entry name" value="MEIOTIC RECOMBINATION PROTEIN SPO11"/>
    <property type="match status" value="1"/>
</dbReference>
<name>A0A6A6BA46_9PEZI</name>
<evidence type="ECO:0000256" key="8">
    <source>
        <dbReference type="ARBA" id="ARBA00023125"/>
    </source>
</evidence>
<dbReference type="InterPro" id="IPR002815">
    <property type="entry name" value="Spo11/TopoVI_A"/>
</dbReference>
<evidence type="ECO:0000259" key="12">
    <source>
        <dbReference type="Pfam" id="PF21180"/>
    </source>
</evidence>
<evidence type="ECO:0000256" key="10">
    <source>
        <dbReference type="PROSITE-ProRule" id="PRU01385"/>
    </source>
</evidence>
<feature type="domain" description="Spo11/DNA topoisomerase VI subunit A N-terminal" evidence="11">
    <location>
        <begin position="1"/>
        <end position="54"/>
    </location>
</feature>
<keyword evidence="7 10" id="KW-0799">Topoisomerase</keyword>
<dbReference type="GO" id="GO:0000706">
    <property type="term" value="P:meiotic DNA double-strand break processing"/>
    <property type="evidence" value="ECO:0007669"/>
    <property type="project" value="TreeGrafter"/>
</dbReference>
<dbReference type="Pfam" id="PF21180">
    <property type="entry name" value="TOP6A-Spo11_Toprim"/>
    <property type="match status" value="1"/>
</dbReference>
<gene>
    <name evidence="13" type="ORF">K452DRAFT_252957</name>
</gene>
<dbReference type="AlphaFoldDB" id="A0A6A6BA46"/>
<evidence type="ECO:0000256" key="2">
    <source>
        <dbReference type="ARBA" id="ARBA00001946"/>
    </source>
</evidence>
<evidence type="ECO:0000313" key="13">
    <source>
        <dbReference type="EMBL" id="KAF2140243.1"/>
    </source>
</evidence>
<reference evidence="13" key="1">
    <citation type="journal article" date="2020" name="Stud. Mycol.">
        <title>101 Dothideomycetes genomes: a test case for predicting lifestyles and emergence of pathogens.</title>
        <authorList>
            <person name="Haridas S."/>
            <person name="Albert R."/>
            <person name="Binder M."/>
            <person name="Bloem J."/>
            <person name="Labutti K."/>
            <person name="Salamov A."/>
            <person name="Andreopoulos B."/>
            <person name="Baker S."/>
            <person name="Barry K."/>
            <person name="Bills G."/>
            <person name="Bluhm B."/>
            <person name="Cannon C."/>
            <person name="Castanera R."/>
            <person name="Culley D."/>
            <person name="Daum C."/>
            <person name="Ezra D."/>
            <person name="Gonzalez J."/>
            <person name="Henrissat B."/>
            <person name="Kuo A."/>
            <person name="Liang C."/>
            <person name="Lipzen A."/>
            <person name="Lutzoni F."/>
            <person name="Magnuson J."/>
            <person name="Mondo S."/>
            <person name="Nolan M."/>
            <person name="Ohm R."/>
            <person name="Pangilinan J."/>
            <person name="Park H.-J."/>
            <person name="Ramirez L."/>
            <person name="Alfaro M."/>
            <person name="Sun H."/>
            <person name="Tritt A."/>
            <person name="Yoshinaga Y."/>
            <person name="Zwiers L.-H."/>
            <person name="Turgeon B."/>
            <person name="Goodwin S."/>
            <person name="Spatafora J."/>
            <person name="Crous P."/>
            <person name="Grigoriev I."/>
        </authorList>
    </citation>
    <scope>NUCLEOTIDE SEQUENCE</scope>
    <source>
        <strain evidence="13">CBS 121167</strain>
    </source>
</reference>
<dbReference type="CDD" id="cd00223">
    <property type="entry name" value="TOPRIM_TopoIIB_SPO"/>
    <property type="match status" value="1"/>
</dbReference>
<keyword evidence="5" id="KW-0479">Metal-binding</keyword>
<dbReference type="InterPro" id="IPR036078">
    <property type="entry name" value="Spo11/TopoVI_A_sf"/>
</dbReference>
<proteinExistence type="inferred from homology"/>
<dbReference type="OrthoDB" id="5377392at2759"/>
<dbReference type="InterPro" id="IPR034136">
    <property type="entry name" value="TOPRIM_Topo6A/Spo11"/>
</dbReference>
<evidence type="ECO:0000313" key="14">
    <source>
        <dbReference type="Proteomes" id="UP000799438"/>
    </source>
</evidence>
<dbReference type="EMBL" id="ML995490">
    <property type="protein sequence ID" value="KAF2140243.1"/>
    <property type="molecule type" value="Genomic_DNA"/>
</dbReference>
<dbReference type="Gene3D" id="3.40.1360.10">
    <property type="match status" value="1"/>
</dbReference>
<dbReference type="Pfam" id="PF04406">
    <property type="entry name" value="TP6A_N"/>
    <property type="match status" value="1"/>
</dbReference>
<dbReference type="GO" id="GO:0046872">
    <property type="term" value="F:metal ion binding"/>
    <property type="evidence" value="ECO:0007669"/>
    <property type="project" value="UniProtKB-KW"/>
</dbReference>
<protein>
    <recommendedName>
        <fullName evidence="4">DNA topoisomerase (ATP-hydrolyzing)</fullName>
        <ecNumber evidence="4">5.6.2.2</ecNumber>
    </recommendedName>
</protein>
<dbReference type="EC" id="5.6.2.2" evidence="4"/>
<dbReference type="GO" id="GO:0007131">
    <property type="term" value="P:reciprocal meiotic recombination"/>
    <property type="evidence" value="ECO:0007669"/>
    <property type="project" value="TreeGrafter"/>
</dbReference>
<dbReference type="GeneID" id="54295765"/>
<feature type="domain" description="Topoisomerase 6 subunit A/Spo11 TOPRIM" evidence="12">
    <location>
        <begin position="104"/>
        <end position="281"/>
    </location>
</feature>
<dbReference type="GO" id="GO:0042138">
    <property type="term" value="P:meiotic DNA double-strand break formation"/>
    <property type="evidence" value="ECO:0007669"/>
    <property type="project" value="TreeGrafter"/>
</dbReference>
<comment type="cofactor">
    <cofactor evidence="2">
        <name>Mg(2+)</name>
        <dbReference type="ChEBI" id="CHEBI:18420"/>
    </cofactor>
</comment>
<dbReference type="Gene3D" id="1.10.10.10">
    <property type="entry name" value="Winged helix-like DNA-binding domain superfamily/Winged helix DNA-binding domain"/>
    <property type="match status" value="1"/>
</dbReference>
<evidence type="ECO:0000259" key="11">
    <source>
        <dbReference type="Pfam" id="PF04406"/>
    </source>
</evidence>
<evidence type="ECO:0000256" key="3">
    <source>
        <dbReference type="ARBA" id="ARBA00006559"/>
    </source>
</evidence>
<dbReference type="GO" id="GO:0000228">
    <property type="term" value="C:nuclear chromosome"/>
    <property type="evidence" value="ECO:0007669"/>
    <property type="project" value="TreeGrafter"/>
</dbReference>
<evidence type="ECO:0000256" key="9">
    <source>
        <dbReference type="ARBA" id="ARBA00023235"/>
    </source>
</evidence>
<comment type="catalytic activity">
    <reaction evidence="1 10">
        <text>ATP-dependent breakage, passage and rejoining of double-stranded DNA.</text>
        <dbReference type="EC" id="5.6.2.2"/>
    </reaction>
</comment>
<dbReference type="RefSeq" id="XP_033395956.1">
    <property type="nucleotide sequence ID" value="XM_033538269.1"/>
</dbReference>
<dbReference type="PROSITE" id="PS52041">
    <property type="entry name" value="TOPO_IIB"/>
    <property type="match status" value="1"/>
</dbReference>
<evidence type="ECO:0000256" key="4">
    <source>
        <dbReference type="ARBA" id="ARBA00012895"/>
    </source>
</evidence>
<evidence type="ECO:0000256" key="5">
    <source>
        <dbReference type="ARBA" id="ARBA00022723"/>
    </source>
</evidence>
<dbReference type="Proteomes" id="UP000799438">
    <property type="component" value="Unassembled WGS sequence"/>
</dbReference>
<evidence type="ECO:0000256" key="7">
    <source>
        <dbReference type="ARBA" id="ARBA00023029"/>
    </source>
</evidence>
<evidence type="ECO:0000256" key="1">
    <source>
        <dbReference type="ARBA" id="ARBA00000185"/>
    </source>
</evidence>
<dbReference type="InterPro" id="IPR013049">
    <property type="entry name" value="Spo11/TopoVI_A_N"/>
</dbReference>
<evidence type="ECO:0000256" key="6">
    <source>
        <dbReference type="ARBA" id="ARBA00022842"/>
    </source>
</evidence>
<sequence>MLEVIHEALTKDVVITKREIYYRDPALFHNQTVVDRLIDDMAFTIGVPRASLNVSAAAKGLTVGAFAINSSDGSQTQNFLTQEGLLIPKLNDGDTISMPAVRWILVVEKEAPSLLNMPAVFRALITSSFWGLHRHQGIVLTGKGYPDLHTRTLLHTLSTPSPRNAHATASVHALVDLDPDGLAILATYKHGSRALAHEAITTRVPGLHWLGVRSQDALNAMVAGKEDSSGGEALLLRLTRRDRAMAARMLQRTECAEEETWRRELQIMLMLNIKAEIEALEEGWRGGLAAWLGMKLSGAWVERESG</sequence>
<dbReference type="InterPro" id="IPR036388">
    <property type="entry name" value="WH-like_DNA-bd_sf"/>
</dbReference>
<comment type="similarity">
    <text evidence="3 10">Belongs to the TOP6A family.</text>
</comment>
<dbReference type="PRINTS" id="PR01550">
    <property type="entry name" value="TOP6AFAMILY"/>
</dbReference>
<keyword evidence="14" id="KW-1185">Reference proteome</keyword>
<dbReference type="GO" id="GO:0005524">
    <property type="term" value="F:ATP binding"/>
    <property type="evidence" value="ECO:0007669"/>
    <property type="project" value="InterPro"/>
</dbReference>
<keyword evidence="6" id="KW-0460">Magnesium</keyword>
<keyword evidence="8 10" id="KW-0238">DNA-binding</keyword>
<keyword evidence="9 10" id="KW-0413">Isomerase</keyword>
<dbReference type="GO" id="GO:0003918">
    <property type="term" value="F:DNA topoisomerase type II (double strand cut, ATP-hydrolyzing) activity"/>
    <property type="evidence" value="ECO:0007669"/>
    <property type="project" value="UniProtKB-UniRule"/>
</dbReference>
<feature type="active site" description="O-(5'-phospho-DNA)-tyrosine intermediate" evidence="10">
    <location>
        <position position="22"/>
    </location>
</feature>
<dbReference type="GO" id="GO:0003677">
    <property type="term" value="F:DNA binding"/>
    <property type="evidence" value="ECO:0007669"/>
    <property type="project" value="UniProtKB-UniRule"/>
</dbReference>
<organism evidence="13 14">
    <name type="scientific">Aplosporella prunicola CBS 121167</name>
    <dbReference type="NCBI Taxonomy" id="1176127"/>
    <lineage>
        <taxon>Eukaryota</taxon>
        <taxon>Fungi</taxon>
        <taxon>Dikarya</taxon>
        <taxon>Ascomycota</taxon>
        <taxon>Pezizomycotina</taxon>
        <taxon>Dothideomycetes</taxon>
        <taxon>Dothideomycetes incertae sedis</taxon>
        <taxon>Botryosphaeriales</taxon>
        <taxon>Aplosporellaceae</taxon>
        <taxon>Aplosporella</taxon>
    </lineage>
</organism>
<accession>A0A6A6BA46</accession>